<reference evidence="1" key="1">
    <citation type="submission" date="2018-05" db="EMBL/GenBank/DDBJ databases">
        <authorList>
            <person name="Lanie J.A."/>
            <person name="Ng W.-L."/>
            <person name="Kazmierczak K.M."/>
            <person name="Andrzejewski T.M."/>
            <person name="Davidsen T.M."/>
            <person name="Wayne K.J."/>
            <person name="Tettelin H."/>
            <person name="Glass J.I."/>
            <person name="Rusch D."/>
            <person name="Podicherti R."/>
            <person name="Tsui H.-C.T."/>
            <person name="Winkler M.E."/>
        </authorList>
    </citation>
    <scope>NUCLEOTIDE SEQUENCE</scope>
</reference>
<feature type="non-terminal residue" evidence="1">
    <location>
        <position position="65"/>
    </location>
</feature>
<sequence length="65" mass="7568">MFNPLFLIRVISCLFLMEIILSEASAKNYNDENILLMDITQINETLDTNEDPPVKRVIIRLFPEV</sequence>
<proteinExistence type="predicted"/>
<accession>A0A381T6E4</accession>
<evidence type="ECO:0000313" key="1">
    <source>
        <dbReference type="EMBL" id="SVA09303.1"/>
    </source>
</evidence>
<protein>
    <submittedName>
        <fullName evidence="1">Uncharacterized protein</fullName>
    </submittedName>
</protein>
<dbReference type="EMBL" id="UINC01003794">
    <property type="protein sequence ID" value="SVA09303.1"/>
    <property type="molecule type" value="Genomic_DNA"/>
</dbReference>
<dbReference type="AlphaFoldDB" id="A0A381T6E4"/>
<organism evidence="1">
    <name type="scientific">marine metagenome</name>
    <dbReference type="NCBI Taxonomy" id="408172"/>
    <lineage>
        <taxon>unclassified sequences</taxon>
        <taxon>metagenomes</taxon>
        <taxon>ecological metagenomes</taxon>
    </lineage>
</organism>
<gene>
    <name evidence="1" type="ORF">METZ01_LOCUS62157</name>
</gene>
<name>A0A381T6E4_9ZZZZ</name>